<accession>A0A4Y2J993</accession>
<dbReference type="EMBL" id="BGPR01003319">
    <property type="protein sequence ID" value="GBM86504.1"/>
    <property type="molecule type" value="Genomic_DNA"/>
</dbReference>
<comment type="caution">
    <text evidence="1">The sequence shown here is derived from an EMBL/GenBank/DDBJ whole genome shotgun (WGS) entry which is preliminary data.</text>
</comment>
<sequence>MVTSGQRKDIKQAEKSLESTPHFTKVGQIFVPTTFKVRTFPKGCRQYHQLSDSEEGGGSGQWQIFPASTPGKTFVTADCAEGGRRSRFNAGERNNSEVMGVKIGGSNCGSISPDT</sequence>
<dbReference type="Proteomes" id="UP000499080">
    <property type="component" value="Unassembled WGS sequence"/>
</dbReference>
<protein>
    <submittedName>
        <fullName evidence="1">Uncharacterized protein</fullName>
    </submittedName>
</protein>
<gene>
    <name evidence="1" type="ORF">AVEN_104110_1</name>
</gene>
<dbReference type="AlphaFoldDB" id="A0A4Y2J993"/>
<proteinExistence type="predicted"/>
<evidence type="ECO:0000313" key="2">
    <source>
        <dbReference type="Proteomes" id="UP000499080"/>
    </source>
</evidence>
<organism evidence="1 2">
    <name type="scientific">Araneus ventricosus</name>
    <name type="common">Orbweaver spider</name>
    <name type="synonym">Epeira ventricosa</name>
    <dbReference type="NCBI Taxonomy" id="182803"/>
    <lineage>
        <taxon>Eukaryota</taxon>
        <taxon>Metazoa</taxon>
        <taxon>Ecdysozoa</taxon>
        <taxon>Arthropoda</taxon>
        <taxon>Chelicerata</taxon>
        <taxon>Arachnida</taxon>
        <taxon>Araneae</taxon>
        <taxon>Araneomorphae</taxon>
        <taxon>Entelegynae</taxon>
        <taxon>Araneoidea</taxon>
        <taxon>Araneidae</taxon>
        <taxon>Araneus</taxon>
    </lineage>
</organism>
<evidence type="ECO:0000313" key="1">
    <source>
        <dbReference type="EMBL" id="GBM86504.1"/>
    </source>
</evidence>
<keyword evidence="2" id="KW-1185">Reference proteome</keyword>
<name>A0A4Y2J993_ARAVE</name>
<reference evidence="1 2" key="1">
    <citation type="journal article" date="2019" name="Sci. Rep.">
        <title>Orb-weaving spider Araneus ventricosus genome elucidates the spidroin gene catalogue.</title>
        <authorList>
            <person name="Kono N."/>
            <person name="Nakamura H."/>
            <person name="Ohtoshi R."/>
            <person name="Moran D.A.P."/>
            <person name="Shinohara A."/>
            <person name="Yoshida Y."/>
            <person name="Fujiwara M."/>
            <person name="Mori M."/>
            <person name="Tomita M."/>
            <person name="Arakawa K."/>
        </authorList>
    </citation>
    <scope>NUCLEOTIDE SEQUENCE [LARGE SCALE GENOMIC DNA]</scope>
</reference>